<keyword evidence="5" id="KW-1185">Reference proteome</keyword>
<feature type="domain" description="Thioesterase" evidence="3">
    <location>
        <begin position="53"/>
        <end position="125"/>
    </location>
</feature>
<dbReference type="PANTHER" id="PTHR21660">
    <property type="entry name" value="THIOESTERASE SUPERFAMILY MEMBER-RELATED"/>
    <property type="match status" value="1"/>
</dbReference>
<dbReference type="InterPro" id="IPR029069">
    <property type="entry name" value="HotDog_dom_sf"/>
</dbReference>
<dbReference type="Proteomes" id="UP001597120">
    <property type="component" value="Unassembled WGS sequence"/>
</dbReference>
<sequence>MNEPLDWEALARKLEQDVQGTFWEDLGAKLVSFADGKVVISLEACDRHMNHIGILHGGVHASLLDNVMGLAAMLAKPNDRIVTTNLNVHYVAPLKKGMNYAVGEVLHLSRKIVTTQASLYSEEGVIGSFGTGSYRLI</sequence>
<dbReference type="InterPro" id="IPR039298">
    <property type="entry name" value="ACOT13"/>
</dbReference>
<dbReference type="PANTHER" id="PTHR21660:SF1">
    <property type="entry name" value="ACYL-COENZYME A THIOESTERASE 13"/>
    <property type="match status" value="1"/>
</dbReference>
<organism evidence="4 5">
    <name type="scientific">Paenibacillus residui</name>
    <dbReference type="NCBI Taxonomy" id="629724"/>
    <lineage>
        <taxon>Bacteria</taxon>
        <taxon>Bacillati</taxon>
        <taxon>Bacillota</taxon>
        <taxon>Bacilli</taxon>
        <taxon>Bacillales</taxon>
        <taxon>Paenibacillaceae</taxon>
        <taxon>Paenibacillus</taxon>
    </lineage>
</organism>
<dbReference type="NCBIfam" id="TIGR00369">
    <property type="entry name" value="unchar_dom_1"/>
    <property type="match status" value="1"/>
</dbReference>
<name>A0ABW3D4M1_9BACL</name>
<keyword evidence="2 4" id="KW-0378">Hydrolase</keyword>
<dbReference type="EC" id="3.1.2.-" evidence="4"/>
<dbReference type="InterPro" id="IPR003736">
    <property type="entry name" value="PAAI_dom"/>
</dbReference>
<comment type="similarity">
    <text evidence="1">Belongs to the thioesterase PaaI family.</text>
</comment>
<evidence type="ECO:0000313" key="4">
    <source>
        <dbReference type="EMBL" id="MFD0868358.1"/>
    </source>
</evidence>
<dbReference type="SUPFAM" id="SSF54637">
    <property type="entry name" value="Thioesterase/thiol ester dehydrase-isomerase"/>
    <property type="match status" value="1"/>
</dbReference>
<accession>A0ABW3D4M1</accession>
<evidence type="ECO:0000256" key="1">
    <source>
        <dbReference type="ARBA" id="ARBA00008324"/>
    </source>
</evidence>
<comment type="caution">
    <text evidence="4">The sequence shown here is derived from an EMBL/GenBank/DDBJ whole genome shotgun (WGS) entry which is preliminary data.</text>
</comment>
<dbReference type="InterPro" id="IPR006683">
    <property type="entry name" value="Thioestr_dom"/>
</dbReference>
<dbReference type="Pfam" id="PF03061">
    <property type="entry name" value="4HBT"/>
    <property type="match status" value="1"/>
</dbReference>
<evidence type="ECO:0000313" key="5">
    <source>
        <dbReference type="Proteomes" id="UP001597120"/>
    </source>
</evidence>
<dbReference type="GO" id="GO:0016787">
    <property type="term" value="F:hydrolase activity"/>
    <property type="evidence" value="ECO:0007669"/>
    <property type="project" value="UniProtKB-KW"/>
</dbReference>
<protein>
    <submittedName>
        <fullName evidence="4">PaaI family thioesterase</fullName>
        <ecNumber evidence="4">3.1.2.-</ecNumber>
    </submittedName>
</protein>
<dbReference type="EMBL" id="JBHTIU010000012">
    <property type="protein sequence ID" value="MFD0868358.1"/>
    <property type="molecule type" value="Genomic_DNA"/>
</dbReference>
<evidence type="ECO:0000256" key="2">
    <source>
        <dbReference type="ARBA" id="ARBA00022801"/>
    </source>
</evidence>
<evidence type="ECO:0000259" key="3">
    <source>
        <dbReference type="Pfam" id="PF03061"/>
    </source>
</evidence>
<dbReference type="CDD" id="cd03443">
    <property type="entry name" value="PaaI_thioesterase"/>
    <property type="match status" value="1"/>
</dbReference>
<proteinExistence type="inferred from homology"/>
<dbReference type="Gene3D" id="3.10.129.10">
    <property type="entry name" value="Hotdog Thioesterase"/>
    <property type="match status" value="1"/>
</dbReference>
<gene>
    <name evidence="4" type="ORF">ACFQ03_04295</name>
</gene>
<reference evidence="5" key="1">
    <citation type="journal article" date="2019" name="Int. J. Syst. Evol. Microbiol.">
        <title>The Global Catalogue of Microorganisms (GCM) 10K type strain sequencing project: providing services to taxonomists for standard genome sequencing and annotation.</title>
        <authorList>
            <consortium name="The Broad Institute Genomics Platform"/>
            <consortium name="The Broad Institute Genome Sequencing Center for Infectious Disease"/>
            <person name="Wu L."/>
            <person name="Ma J."/>
        </authorList>
    </citation>
    <scope>NUCLEOTIDE SEQUENCE [LARGE SCALE GENOMIC DNA]</scope>
    <source>
        <strain evidence="5">CCUG 57263</strain>
    </source>
</reference>
<dbReference type="RefSeq" id="WP_144933826.1">
    <property type="nucleotide sequence ID" value="NZ_JBHTIU010000012.1"/>
</dbReference>